<protein>
    <recommendedName>
        <fullName evidence="4">Membrane protein 6-pyruvoyl-tetrahydropterin synthase-related domain-containing protein</fullName>
    </recommendedName>
</protein>
<dbReference type="AlphaFoldDB" id="A0A1F7HGV7"/>
<feature type="transmembrane region" description="Helical" evidence="1">
    <location>
        <begin position="205"/>
        <end position="223"/>
    </location>
</feature>
<gene>
    <name evidence="2" type="ORF">A3F29_00350</name>
</gene>
<dbReference type="PANTHER" id="PTHR38454:SF1">
    <property type="entry name" value="INTEGRAL MEMBRANE PROTEIN"/>
    <property type="match status" value="1"/>
</dbReference>
<feature type="transmembrane region" description="Helical" evidence="1">
    <location>
        <begin position="181"/>
        <end position="199"/>
    </location>
</feature>
<evidence type="ECO:0000313" key="2">
    <source>
        <dbReference type="EMBL" id="OGK30441.1"/>
    </source>
</evidence>
<evidence type="ECO:0000256" key="1">
    <source>
        <dbReference type="SAM" id="Phobius"/>
    </source>
</evidence>
<comment type="caution">
    <text evidence="2">The sequence shown here is derived from an EMBL/GenBank/DDBJ whole genome shotgun (WGS) entry which is preliminary data.</text>
</comment>
<feature type="transmembrane region" description="Helical" evidence="1">
    <location>
        <begin position="413"/>
        <end position="429"/>
    </location>
</feature>
<reference evidence="2 3" key="1">
    <citation type="journal article" date="2016" name="Nat. Commun.">
        <title>Thousands of microbial genomes shed light on interconnected biogeochemical processes in an aquifer system.</title>
        <authorList>
            <person name="Anantharaman K."/>
            <person name="Brown C.T."/>
            <person name="Hug L.A."/>
            <person name="Sharon I."/>
            <person name="Castelle C.J."/>
            <person name="Probst A.J."/>
            <person name="Thomas B.C."/>
            <person name="Singh A."/>
            <person name="Wilkins M.J."/>
            <person name="Karaoz U."/>
            <person name="Brodie E.L."/>
            <person name="Williams K.H."/>
            <person name="Hubbard S.S."/>
            <person name="Banfield J.F."/>
        </authorList>
    </citation>
    <scope>NUCLEOTIDE SEQUENCE [LARGE SCALE GENOMIC DNA]</scope>
</reference>
<dbReference type="EMBL" id="MFZV01000044">
    <property type="protein sequence ID" value="OGK30441.1"/>
    <property type="molecule type" value="Genomic_DNA"/>
</dbReference>
<feature type="transmembrane region" description="Helical" evidence="1">
    <location>
        <begin position="230"/>
        <end position="263"/>
    </location>
</feature>
<organism evidence="2 3">
    <name type="scientific">Candidatus Roizmanbacteria bacterium RIFCSPHIGHO2_12_FULL_33_9</name>
    <dbReference type="NCBI Taxonomy" id="1802045"/>
    <lineage>
        <taxon>Bacteria</taxon>
        <taxon>Candidatus Roizmaniibacteriota</taxon>
    </lineage>
</organism>
<dbReference type="Pfam" id="PF09586">
    <property type="entry name" value="YfhO"/>
    <property type="match status" value="1"/>
</dbReference>
<keyword evidence="1" id="KW-0472">Membrane</keyword>
<feature type="transmembrane region" description="Helical" evidence="1">
    <location>
        <begin position="152"/>
        <end position="172"/>
    </location>
</feature>
<evidence type="ECO:0008006" key="4">
    <source>
        <dbReference type="Google" id="ProtNLM"/>
    </source>
</evidence>
<dbReference type="PANTHER" id="PTHR38454">
    <property type="entry name" value="INTEGRAL MEMBRANE PROTEIN-RELATED"/>
    <property type="match status" value="1"/>
</dbReference>
<name>A0A1F7HGV7_9BACT</name>
<feature type="transmembrane region" description="Helical" evidence="1">
    <location>
        <begin position="350"/>
        <end position="367"/>
    </location>
</feature>
<sequence>MYFSPLTEIFKNANILVSLVPNPSRLMEKKYHGKNLFIFSFGISVLTFILFWQVFLQNKVPFNANLLASFFNPWAQEKFPGWEVGIPSKPTGKDDLWIFYPQKTFTVNMLKNWEIPFWNPYSFSGNYHLGLSETAVFYPLNFLFLIFPQIDAWTFLIIMEPIIAGLGMYLFLRELVSNEKSAALGALTFAFSGIVLVRAVEGLSVGHTLIWMPYVFWGIESFIKAGKIKFLWIVLVSLSFSVLAGWFQFTFYIFTLALFYAFFKMFLDSKKTDFKYLIIVPFLILPLITLFHTLPALQVLLQSPRSAIEGSLFSFQHLVPITHIFTLIIPDFWGNPAVYNYFGKGDYKDSIMFIGVIPLVFSLITFLKPKKRKGIFFITAILVSFVLGIDNPISRLIVSSSLPIFSSFLPNRIFLVSTFSFSVLAAYGLDHVLRGKKYIVHNNIKKTFIALWIIVALLVLILSFKILKDPSLLNKVDKTGINTSIEAIQFKNSIIPTLILALTSFIFLVFRNKYSKNIFFFIIVAALLLQAYLFAQKYIPFSYRQFLYSDHQVFTYLKQNQKLDRFMSIGYGHIVPSIPLQFQLFSPEGIGAMYIRRYGEFVRYMKLGDYGIPDKIAFDLEIYPDEVFNQNKRLLRFFELTSVKHVVVDKKSLTESKANSENTDFNLVWENEKWKIYRYKKSMPRIFASSNFEIISDKEKILKSLFSGIFNPNKIILEESPGFDQKNYQGNVRIRKYSPNRIDFEVMTDYPSLVYLSDNHTKFFRVFIDGKEGRILRANYTFRAIPVPKGKHNITMIYNNRSVILGLAIAAITLLSTIILFVKLSGTNS</sequence>
<dbReference type="Proteomes" id="UP000177199">
    <property type="component" value="Unassembled WGS sequence"/>
</dbReference>
<feature type="transmembrane region" description="Helical" evidence="1">
    <location>
        <begin position="374"/>
        <end position="393"/>
    </location>
</feature>
<dbReference type="InterPro" id="IPR018580">
    <property type="entry name" value="Uncharacterised_YfhO"/>
</dbReference>
<accession>A0A1F7HGV7</accession>
<feature type="transmembrane region" description="Helical" evidence="1">
    <location>
        <begin position="487"/>
        <end position="510"/>
    </location>
</feature>
<keyword evidence="1" id="KW-0812">Transmembrane</keyword>
<proteinExistence type="predicted"/>
<feature type="transmembrane region" description="Helical" evidence="1">
    <location>
        <begin position="517"/>
        <end position="535"/>
    </location>
</feature>
<feature type="transmembrane region" description="Helical" evidence="1">
    <location>
        <begin position="449"/>
        <end position="467"/>
    </location>
</feature>
<feature type="transmembrane region" description="Helical" evidence="1">
    <location>
        <begin position="803"/>
        <end position="822"/>
    </location>
</feature>
<keyword evidence="1" id="KW-1133">Transmembrane helix</keyword>
<feature type="transmembrane region" description="Helical" evidence="1">
    <location>
        <begin position="312"/>
        <end position="330"/>
    </location>
</feature>
<evidence type="ECO:0000313" key="3">
    <source>
        <dbReference type="Proteomes" id="UP000177199"/>
    </source>
</evidence>
<feature type="transmembrane region" description="Helical" evidence="1">
    <location>
        <begin position="35"/>
        <end position="55"/>
    </location>
</feature>
<feature type="transmembrane region" description="Helical" evidence="1">
    <location>
        <begin position="275"/>
        <end position="300"/>
    </location>
</feature>